<dbReference type="InterPro" id="IPR013320">
    <property type="entry name" value="ConA-like_dom_sf"/>
</dbReference>
<sequence>MAATSKTHRTDWHDPAWKYRKEMIIDHTKVSGGSHRDFPVLISLKEADLKSAASGGHVARPRGEDILFTASDGVTKLDHEMESYDPATGALRAWVRVPALSSTADTVLYLYYGNPAGDAGQNSHAVWDANYRMVLHLQGAAGPHRDSTSHQNHGTPQKGEGQNACARVSPSDSLNLTEAITVEAWVESGASQAEALQVVVSKWSLLKTLNTFDACDAGDTDGLNTKGFFGAVFDGRHVYFVPQNDGAHKHGRVLRYDTHAPFGDPKSWSAYDAGNTSGLNTKGYYGAVAAGRYVYFVPRTDDEGFHNRVLRYDTGGDFRDPQSWRAFDAGNPVSYQSAAYDGRYIYFSPGYEGKSGPTGKALRYDTHGDLSDPMSYATYDAGNTSGLNTKCYDGAIFDGRYVYFAPLNADGLILRCDTRGDFSAPATWSACDASRTSGLKMGQCVGAIFDGRHVYFVPYANSVVVRYDTRGDFLDGRSWSAYDAGHTSGLKTTGYDGAAFDGKYVYFIPFWEGEDIQTGFHGKMLRYDTQGEFTSRGAWTAFDAGDTGGLKPVGFNGGAFDGRFIYCAPWRQGTDPDGKPQAHGRVLRYDTTGSNASFSLRVMDCGHNGGLCAALPGPSFLVNTDRGVLNVRADRGLEPGRRHLTGVYDGRRVRLFIDGELVSEREGAGRILVNDADVTIGRIQDGLGYFNGRISEVRVSGAARSADWIRTGYTNQRAPSEFFRVGKEETAS</sequence>
<evidence type="ECO:0000313" key="3">
    <source>
        <dbReference type="EMBL" id="OGG44231.1"/>
    </source>
</evidence>
<proteinExistence type="predicted"/>
<reference evidence="3 4" key="1">
    <citation type="journal article" date="2016" name="Nat. Commun.">
        <title>Thousands of microbial genomes shed light on interconnected biogeochemical processes in an aquifer system.</title>
        <authorList>
            <person name="Anantharaman K."/>
            <person name="Brown C.T."/>
            <person name="Hug L.A."/>
            <person name="Sharon I."/>
            <person name="Castelle C.J."/>
            <person name="Probst A.J."/>
            <person name="Thomas B.C."/>
            <person name="Singh A."/>
            <person name="Wilkins M.J."/>
            <person name="Karaoz U."/>
            <person name="Brodie E.L."/>
            <person name="Williams K.H."/>
            <person name="Hubbard S.S."/>
            <person name="Banfield J.F."/>
        </authorList>
    </citation>
    <scope>NUCLEOTIDE SEQUENCE [LARGE SCALE GENOMIC DNA]</scope>
    <source>
        <strain evidence="4">RIFCSPLOWO2_12_FULL_64_10</strain>
    </source>
</reference>
<dbReference type="Gene3D" id="2.60.120.200">
    <property type="match status" value="1"/>
</dbReference>
<dbReference type="EMBL" id="MFKF01000410">
    <property type="protein sequence ID" value="OGG44231.1"/>
    <property type="molecule type" value="Genomic_DNA"/>
</dbReference>
<evidence type="ECO:0000259" key="2">
    <source>
        <dbReference type="Pfam" id="PF10102"/>
    </source>
</evidence>
<gene>
    <name evidence="3" type="ORF">A3F84_09545</name>
</gene>
<dbReference type="SUPFAM" id="SSF75011">
    <property type="entry name" value="3-carboxy-cis,cis-mucoante lactonizing enzyme"/>
    <property type="match status" value="1"/>
</dbReference>
<evidence type="ECO:0000313" key="4">
    <source>
        <dbReference type="Proteomes" id="UP000178606"/>
    </source>
</evidence>
<dbReference type="Proteomes" id="UP000178606">
    <property type="component" value="Unassembled WGS sequence"/>
</dbReference>
<dbReference type="SUPFAM" id="SSF49899">
    <property type="entry name" value="Concanavalin A-like lectins/glucanases"/>
    <property type="match status" value="1"/>
</dbReference>
<evidence type="ECO:0000256" key="1">
    <source>
        <dbReference type="SAM" id="MobiDB-lite"/>
    </source>
</evidence>
<feature type="domain" description="DUF2341" evidence="2">
    <location>
        <begin position="63"/>
        <end position="127"/>
    </location>
</feature>
<dbReference type="Pfam" id="PF13385">
    <property type="entry name" value="Laminin_G_3"/>
    <property type="match status" value="1"/>
</dbReference>
<organism evidence="3 4">
    <name type="scientific">Handelsmanbacteria sp. (strain RIFCSPLOWO2_12_FULL_64_10)</name>
    <dbReference type="NCBI Taxonomy" id="1817868"/>
    <lineage>
        <taxon>Bacteria</taxon>
        <taxon>Candidatus Handelsmaniibacteriota</taxon>
    </lineage>
</organism>
<accession>A0A1F6C511</accession>
<comment type="caution">
    <text evidence="3">The sequence shown here is derived from an EMBL/GenBank/DDBJ whole genome shotgun (WGS) entry which is preliminary data.</text>
</comment>
<protein>
    <recommendedName>
        <fullName evidence="2">DUF2341 domain-containing protein</fullName>
    </recommendedName>
</protein>
<dbReference type="Pfam" id="PF10102">
    <property type="entry name" value="DUF2341"/>
    <property type="match status" value="1"/>
</dbReference>
<dbReference type="InterPro" id="IPR018765">
    <property type="entry name" value="DUF2341"/>
</dbReference>
<feature type="region of interest" description="Disordered" evidence="1">
    <location>
        <begin position="140"/>
        <end position="168"/>
    </location>
</feature>
<dbReference type="AlphaFoldDB" id="A0A1F6C511"/>
<name>A0A1F6C511_HANXR</name>